<dbReference type="PANTHER" id="PTHR37489">
    <property type="entry name" value="DUF3500 DOMAIN-CONTAINING PROTEIN"/>
    <property type="match status" value="1"/>
</dbReference>
<evidence type="ECO:0000256" key="1">
    <source>
        <dbReference type="SAM" id="MobiDB-lite"/>
    </source>
</evidence>
<accession>A0A8K0RLK8</accession>
<organism evidence="2 3">
    <name type="scientific">Paraphoma chrysanthemicola</name>
    <dbReference type="NCBI Taxonomy" id="798071"/>
    <lineage>
        <taxon>Eukaryota</taxon>
        <taxon>Fungi</taxon>
        <taxon>Dikarya</taxon>
        <taxon>Ascomycota</taxon>
        <taxon>Pezizomycotina</taxon>
        <taxon>Dothideomycetes</taxon>
        <taxon>Pleosporomycetidae</taxon>
        <taxon>Pleosporales</taxon>
        <taxon>Pleosporineae</taxon>
        <taxon>Phaeosphaeriaceae</taxon>
        <taxon>Paraphoma</taxon>
    </lineage>
</organism>
<comment type="caution">
    <text evidence="2">The sequence shown here is derived from an EMBL/GenBank/DDBJ whole genome shotgun (WGS) entry which is preliminary data.</text>
</comment>
<keyword evidence="3" id="KW-1185">Reference proteome</keyword>
<dbReference type="Proteomes" id="UP000813461">
    <property type="component" value="Unassembled WGS sequence"/>
</dbReference>
<name>A0A8K0RLK8_9PLEO</name>
<sequence>MIDSAHEDNGSRETFRDYIPPKDVKRSQELSASNAYQWCDLRCAEPFIQGWKKVWDSLDKEPYKGITTDGNVIPHLYPLAQGSSDRGAPIEAMTKAAQHALSLTTEAERASLLQPMDASEWRRWLNPEIYIYRHGVRLEEISQGLVTAIHDIMRASLSPEGYVKARGCMRVNQFLGEVVDGQGVLNEKSYNFTIYGTPSIDSPWGWQIYGHHFCMNCFVVGTQMVVSPIFMGAEPNIIDAGPYKGTQLFVDQERLALNLMQTMDEAQIKDVRIFKELSGSEYPEGRYHRADQRHLGGAFQDNRVIPYEGICVSSFTELQQEMVRQLIALFLKHLPARALECRMAEILEHWKSTHFCWIGGFGEQDAFYFKVHSPVVMVEFDHHTGVFLNNKTPLPFHIHTLVRTPNGNDYGKALLAQWQNRVDKGEP</sequence>
<dbReference type="EMBL" id="JAGMVJ010000001">
    <property type="protein sequence ID" value="KAH7095433.1"/>
    <property type="molecule type" value="Genomic_DNA"/>
</dbReference>
<protein>
    <recommendedName>
        <fullName evidence="4">DUF3500 domain-containing protein</fullName>
    </recommendedName>
</protein>
<evidence type="ECO:0008006" key="4">
    <source>
        <dbReference type="Google" id="ProtNLM"/>
    </source>
</evidence>
<evidence type="ECO:0000313" key="3">
    <source>
        <dbReference type="Proteomes" id="UP000813461"/>
    </source>
</evidence>
<dbReference type="PANTHER" id="PTHR37489:SF1">
    <property type="entry name" value="DUF3500 DOMAIN-CONTAINING PROTEIN"/>
    <property type="match status" value="1"/>
</dbReference>
<dbReference type="AlphaFoldDB" id="A0A8K0RLK8"/>
<reference evidence="2" key="1">
    <citation type="journal article" date="2021" name="Nat. Commun.">
        <title>Genetic determinants of endophytism in the Arabidopsis root mycobiome.</title>
        <authorList>
            <person name="Mesny F."/>
            <person name="Miyauchi S."/>
            <person name="Thiergart T."/>
            <person name="Pickel B."/>
            <person name="Atanasova L."/>
            <person name="Karlsson M."/>
            <person name="Huettel B."/>
            <person name="Barry K.W."/>
            <person name="Haridas S."/>
            <person name="Chen C."/>
            <person name="Bauer D."/>
            <person name="Andreopoulos W."/>
            <person name="Pangilinan J."/>
            <person name="LaButti K."/>
            <person name="Riley R."/>
            <person name="Lipzen A."/>
            <person name="Clum A."/>
            <person name="Drula E."/>
            <person name="Henrissat B."/>
            <person name="Kohler A."/>
            <person name="Grigoriev I.V."/>
            <person name="Martin F.M."/>
            <person name="Hacquard S."/>
        </authorList>
    </citation>
    <scope>NUCLEOTIDE SEQUENCE</scope>
    <source>
        <strain evidence="2">MPI-SDFR-AT-0120</strain>
    </source>
</reference>
<evidence type="ECO:0000313" key="2">
    <source>
        <dbReference type="EMBL" id="KAH7095433.1"/>
    </source>
</evidence>
<gene>
    <name evidence="2" type="ORF">FB567DRAFT_601335</name>
</gene>
<dbReference type="Pfam" id="PF12006">
    <property type="entry name" value="DUF3500"/>
    <property type="match status" value="1"/>
</dbReference>
<dbReference type="OrthoDB" id="4539697at2759"/>
<proteinExistence type="predicted"/>
<dbReference type="InterPro" id="IPR021889">
    <property type="entry name" value="DUF3500"/>
</dbReference>
<feature type="region of interest" description="Disordered" evidence="1">
    <location>
        <begin position="1"/>
        <end position="20"/>
    </location>
</feature>